<comment type="similarity">
    <text evidence="2">Belongs to the acyl-CoA dehydrogenase family.</text>
</comment>
<keyword evidence="5 8" id="KW-0560">Oxidoreductase</keyword>
<dbReference type="Proteomes" id="UP000672657">
    <property type="component" value="Unassembled WGS sequence"/>
</dbReference>
<comment type="caution">
    <text evidence="8">The sequence shown here is derived from an EMBL/GenBank/DDBJ whole genome shotgun (WGS) entry which is preliminary data.</text>
</comment>
<gene>
    <name evidence="8" type="primary">caiA_3</name>
    <name evidence="8" type="ORF">LMG26411_06600</name>
</gene>
<sequence length="347" mass="36797">MSELEQMLAETAGRIFPNEATLALVEAAENGEWPAELWACLEDNGLTRVFAPEEQGGAGATWSEALPVLLAASKHLAPVPFVETAVAGAVLARLGLDMPEGPLALALPQDEARVVRDGDGWRFNGTVAAPWGRALTHALVPVQQEEDTLWLLMPAAGATVTQATNAAAQPRDSLAFDGVRAVSAAQGMSGNPKLLGALQQSIQMAGVMERVLNQAVQYANERTQFGRPIGKFQAIQQQLAQMADHVVAARMAVATACAAMGSAAWERQAMIAKVICGQAASVAAAVAHQVHGAIGFTYEHSLHYGTRRLWSWRAEYGSDGDWAEQLGREAITHGGDALWADITAEDS</sequence>
<name>A0ABM8TSI9_9BURK</name>
<dbReference type="RefSeq" id="WP_211957422.1">
    <property type="nucleotide sequence ID" value="NZ_CAJPVI010000057.1"/>
</dbReference>
<evidence type="ECO:0000256" key="1">
    <source>
        <dbReference type="ARBA" id="ARBA00001974"/>
    </source>
</evidence>
<dbReference type="GO" id="GO:0016491">
    <property type="term" value="F:oxidoreductase activity"/>
    <property type="evidence" value="ECO:0007669"/>
    <property type="project" value="UniProtKB-KW"/>
</dbReference>
<evidence type="ECO:0000256" key="4">
    <source>
        <dbReference type="ARBA" id="ARBA00022827"/>
    </source>
</evidence>
<dbReference type="PANTHER" id="PTHR43884:SF20">
    <property type="entry name" value="ACYL-COA DEHYDROGENASE FADE28"/>
    <property type="match status" value="1"/>
</dbReference>
<reference evidence="8 9" key="1">
    <citation type="submission" date="2021-03" db="EMBL/GenBank/DDBJ databases">
        <authorList>
            <person name="Peeters C."/>
        </authorList>
    </citation>
    <scope>NUCLEOTIDE SEQUENCE [LARGE SCALE GENOMIC DNA]</scope>
    <source>
        <strain evidence="8 9">LMG 26411</strain>
    </source>
</reference>
<evidence type="ECO:0000259" key="6">
    <source>
        <dbReference type="Pfam" id="PF00441"/>
    </source>
</evidence>
<evidence type="ECO:0000256" key="3">
    <source>
        <dbReference type="ARBA" id="ARBA00022630"/>
    </source>
</evidence>
<evidence type="ECO:0000256" key="2">
    <source>
        <dbReference type="ARBA" id="ARBA00009347"/>
    </source>
</evidence>
<evidence type="ECO:0000313" key="9">
    <source>
        <dbReference type="Proteomes" id="UP000672657"/>
    </source>
</evidence>
<feature type="domain" description="Acyl-CoA dehydrogenase/oxidase C-terminal" evidence="6">
    <location>
        <begin position="199"/>
        <end position="307"/>
    </location>
</feature>
<evidence type="ECO:0000256" key="5">
    <source>
        <dbReference type="ARBA" id="ARBA00023002"/>
    </source>
</evidence>
<dbReference type="Gene3D" id="1.10.540.10">
    <property type="entry name" value="Acyl-CoA dehydrogenase/oxidase, N-terminal domain"/>
    <property type="match status" value="1"/>
</dbReference>
<dbReference type="Pfam" id="PF02771">
    <property type="entry name" value="Acyl-CoA_dh_N"/>
    <property type="match status" value="1"/>
</dbReference>
<dbReference type="EC" id="1.3.8.13" evidence="8"/>
<keyword evidence="4" id="KW-0274">FAD</keyword>
<dbReference type="InterPro" id="IPR036250">
    <property type="entry name" value="AcylCo_DH-like_C"/>
</dbReference>
<keyword evidence="9" id="KW-1185">Reference proteome</keyword>
<dbReference type="SUPFAM" id="SSF47203">
    <property type="entry name" value="Acyl-CoA dehydrogenase C-terminal domain-like"/>
    <property type="match status" value="1"/>
</dbReference>
<dbReference type="InterPro" id="IPR037069">
    <property type="entry name" value="AcylCoA_DH/ox_N_sf"/>
</dbReference>
<keyword evidence="3" id="KW-0285">Flavoprotein</keyword>
<proteinExistence type="inferred from homology"/>
<dbReference type="EMBL" id="CAJPVI010000057">
    <property type="protein sequence ID" value="CAG2159305.1"/>
    <property type="molecule type" value="Genomic_DNA"/>
</dbReference>
<comment type="cofactor">
    <cofactor evidence="1">
        <name>FAD</name>
        <dbReference type="ChEBI" id="CHEBI:57692"/>
    </cofactor>
</comment>
<dbReference type="PANTHER" id="PTHR43884">
    <property type="entry name" value="ACYL-COA DEHYDROGENASE"/>
    <property type="match status" value="1"/>
</dbReference>
<accession>A0ABM8TSI9</accession>
<protein>
    <submittedName>
        <fullName evidence="8">Crotonobetainyl-CoA reductase</fullName>
        <ecNumber evidence="8">1.3.8.13</ecNumber>
    </submittedName>
</protein>
<dbReference type="InterPro" id="IPR009100">
    <property type="entry name" value="AcylCoA_DH/oxidase_NM_dom_sf"/>
</dbReference>
<organism evidence="8 9">
    <name type="scientific">Cupriavidus numazuensis</name>
    <dbReference type="NCBI Taxonomy" id="221992"/>
    <lineage>
        <taxon>Bacteria</taxon>
        <taxon>Pseudomonadati</taxon>
        <taxon>Pseudomonadota</taxon>
        <taxon>Betaproteobacteria</taxon>
        <taxon>Burkholderiales</taxon>
        <taxon>Burkholderiaceae</taxon>
        <taxon>Cupriavidus</taxon>
    </lineage>
</organism>
<feature type="domain" description="Acyl-CoA dehydrogenase/oxidase N-terminal" evidence="7">
    <location>
        <begin position="3"/>
        <end position="95"/>
    </location>
</feature>
<dbReference type="InterPro" id="IPR013786">
    <property type="entry name" value="AcylCoA_DH/ox_N"/>
</dbReference>
<dbReference type="Gene3D" id="1.20.140.10">
    <property type="entry name" value="Butyryl-CoA Dehydrogenase, subunit A, domain 3"/>
    <property type="match status" value="1"/>
</dbReference>
<evidence type="ECO:0000313" key="8">
    <source>
        <dbReference type="EMBL" id="CAG2159305.1"/>
    </source>
</evidence>
<dbReference type="InterPro" id="IPR009075">
    <property type="entry name" value="AcylCo_DH/oxidase_C"/>
</dbReference>
<dbReference type="SUPFAM" id="SSF56645">
    <property type="entry name" value="Acyl-CoA dehydrogenase NM domain-like"/>
    <property type="match status" value="1"/>
</dbReference>
<dbReference type="Pfam" id="PF00441">
    <property type="entry name" value="Acyl-CoA_dh_1"/>
    <property type="match status" value="1"/>
</dbReference>
<evidence type="ECO:0000259" key="7">
    <source>
        <dbReference type="Pfam" id="PF02771"/>
    </source>
</evidence>